<dbReference type="RefSeq" id="WP_073078232.1">
    <property type="nucleotide sequence ID" value="NZ_FQXV01000006.1"/>
</dbReference>
<dbReference type="GO" id="GO:0016491">
    <property type="term" value="F:oxidoreductase activity"/>
    <property type="evidence" value="ECO:0007669"/>
    <property type="project" value="InterPro"/>
</dbReference>
<dbReference type="Pfam" id="PF01593">
    <property type="entry name" value="Amino_oxidase"/>
    <property type="match status" value="1"/>
</dbReference>
<sequence>MKKLVIIGAGIAGLTCGVYAQKNGFDTEIYEMHTIPGGECTGWDRKGYHFDGCLHWLVGSKPGTALHKIWRDTGALDDTVEIVHYDIYVRYEEGDAAVNFYTDAGKLEKHFLEIAPEDAPAIKKLCGALRRMGDFGMPLDRPMDMMTAGDGLKFAAKNLGSMSKIAHYNGMSMKDLTAEFKNPLLVRAMLATFPEDYTAMAFVTTLAGMNAGDCGFPRGGSRALAQRMAKRFAALGGRLHFNAKVDKILVRDGKAAGIRLEDGREIAADHVVSCADGHHTLTRLLDDKYTPPVYKELFGHPGRYPTVTSALVFLGVDADVPFKYRGLEVRRDTPFTAGGIAGDCAMITHYGFDGTMAPAGKTVLGCYYLADFDYWQALYGDREKYEAEKKKLEADAIAEATRCYPEIAGKIEVTDVVTPMTYVRYCNAWRGSWMTWIKNDKEVPRYYPGVLPGLDGFIMAGMWTLPPGGLPGAGASGRFAAHRLCLQNNMEFKTD</sequence>
<dbReference type="PANTHER" id="PTHR46313">
    <property type="match status" value="1"/>
</dbReference>
<organism evidence="2 3">
    <name type="scientific">Sporobacter termitidis DSM 10068</name>
    <dbReference type="NCBI Taxonomy" id="1123282"/>
    <lineage>
        <taxon>Bacteria</taxon>
        <taxon>Bacillati</taxon>
        <taxon>Bacillota</taxon>
        <taxon>Clostridia</taxon>
        <taxon>Eubacteriales</taxon>
        <taxon>Oscillospiraceae</taxon>
        <taxon>Sporobacter</taxon>
    </lineage>
</organism>
<protein>
    <submittedName>
        <fullName evidence="2">Phytoene dehydrogenase-related protein</fullName>
    </submittedName>
</protein>
<dbReference type="Proteomes" id="UP000183995">
    <property type="component" value="Unassembled WGS sequence"/>
</dbReference>
<dbReference type="InterPro" id="IPR002937">
    <property type="entry name" value="Amino_oxidase"/>
</dbReference>
<gene>
    <name evidence="2" type="ORF">SAMN02745823_01934</name>
</gene>
<dbReference type="InterPro" id="IPR036188">
    <property type="entry name" value="FAD/NAD-bd_sf"/>
</dbReference>
<dbReference type="EMBL" id="FQXV01000006">
    <property type="protein sequence ID" value="SHI01860.1"/>
    <property type="molecule type" value="Genomic_DNA"/>
</dbReference>
<dbReference type="STRING" id="1123282.SAMN02745823_01934"/>
<dbReference type="OrthoDB" id="9814556at2"/>
<evidence type="ECO:0000313" key="3">
    <source>
        <dbReference type="Proteomes" id="UP000183995"/>
    </source>
</evidence>
<keyword evidence="3" id="KW-1185">Reference proteome</keyword>
<evidence type="ECO:0000313" key="2">
    <source>
        <dbReference type="EMBL" id="SHI01860.1"/>
    </source>
</evidence>
<dbReference type="PANTHER" id="PTHR46313:SF3">
    <property type="entry name" value="PROLYCOPENE ISOMERASE, CHLOROPLASTIC"/>
    <property type="match status" value="1"/>
</dbReference>
<proteinExistence type="predicted"/>
<evidence type="ECO:0000259" key="1">
    <source>
        <dbReference type="Pfam" id="PF01593"/>
    </source>
</evidence>
<dbReference type="AlphaFoldDB" id="A0A1M5XPY5"/>
<feature type="domain" description="Amine oxidase" evidence="1">
    <location>
        <begin position="11"/>
        <end position="484"/>
    </location>
</feature>
<dbReference type="Gene3D" id="3.50.50.60">
    <property type="entry name" value="FAD/NAD(P)-binding domain"/>
    <property type="match status" value="2"/>
</dbReference>
<name>A0A1M5XPY5_9FIRM</name>
<dbReference type="SUPFAM" id="SSF51905">
    <property type="entry name" value="FAD/NAD(P)-binding domain"/>
    <property type="match status" value="1"/>
</dbReference>
<dbReference type="InterPro" id="IPR045892">
    <property type="entry name" value="CrtISO-like"/>
</dbReference>
<dbReference type="GO" id="GO:0016116">
    <property type="term" value="P:carotenoid metabolic process"/>
    <property type="evidence" value="ECO:0007669"/>
    <property type="project" value="InterPro"/>
</dbReference>
<accession>A0A1M5XPY5</accession>
<reference evidence="2 3" key="1">
    <citation type="submission" date="2016-11" db="EMBL/GenBank/DDBJ databases">
        <authorList>
            <person name="Jaros S."/>
            <person name="Januszkiewicz K."/>
            <person name="Wedrychowicz H."/>
        </authorList>
    </citation>
    <scope>NUCLEOTIDE SEQUENCE [LARGE SCALE GENOMIC DNA]</scope>
    <source>
        <strain evidence="2 3">DSM 10068</strain>
    </source>
</reference>